<reference evidence="9 10" key="1">
    <citation type="submission" date="2019-11" db="EMBL/GenBank/DDBJ databases">
        <authorList>
            <person name="Zheng R.K."/>
            <person name="Sun C.M."/>
        </authorList>
    </citation>
    <scope>NUCLEOTIDE SEQUENCE [LARGE SCALE GENOMIC DNA]</scope>
    <source>
        <strain evidence="9 10">WC007</strain>
    </source>
</reference>
<dbReference type="Pfam" id="PF16901">
    <property type="entry name" value="DAO_C"/>
    <property type="match status" value="1"/>
</dbReference>
<evidence type="ECO:0000256" key="4">
    <source>
        <dbReference type="ARBA" id="ARBA00022798"/>
    </source>
</evidence>
<protein>
    <submittedName>
        <fullName evidence="9">FAD-dependent oxidoreductase</fullName>
    </submittedName>
</protein>
<evidence type="ECO:0000256" key="1">
    <source>
        <dbReference type="ARBA" id="ARBA00001974"/>
    </source>
</evidence>
<accession>A0A6I6K1Q3</accession>
<dbReference type="GO" id="GO:0006071">
    <property type="term" value="P:glycerol metabolic process"/>
    <property type="evidence" value="ECO:0007669"/>
    <property type="project" value="UniProtKB-KW"/>
</dbReference>
<dbReference type="InterPro" id="IPR031656">
    <property type="entry name" value="DAO_C"/>
</dbReference>
<sequence>MKRTTRFIQDSHFDVLIIGGGITGAAVAYEAVTRGFSVALFEKDDFGGATSAATSKMIHGGLRYLAKMELKLVRESLRERRILTNIAPNFVHPAPYLLTGYKNGKTPGWMLKAAMILYDLLSFDKNWLRDKSKRMPKHRTVSKNNALSLEPSLISDGLLHSQIYYDCISFSPERLTLAFIKSAVEAGAKVLNYAEVKDFLFEKKSHKRKVYGCKVFDKVANNEYNVLGRYVINCSGPWADVIVNKASKKYATKVLRRSEGIHFITKKLVNNYIVTATTLNGRHCFIVPWRNRTLIGTTDKEFIGKPDEYKVAKSTVNDFLEEVNQVFGEKEKLQYSDVQFVYGGLRPLVEDQTKDVYESSRKYEIVDHEKDGISGLITVEGGKYTTSRSLAENLVDYLFKKVGKKPIASISASKFLKGSDIENFQRFVDVKTEENPEFKGEQIDFLCKMYGTELDSVLRLAKEDGLSISLNADGEIEAQVVYAIQNEMAIKLSDILFRRTGIGTLGHPGEETLAKVLNIAATLLNWDEKRKETELKEVEEILKIPEN</sequence>
<name>A0A6I6K1Q3_9BACT</name>
<comment type="cofactor">
    <cofactor evidence="1">
        <name>FAD</name>
        <dbReference type="ChEBI" id="CHEBI:57692"/>
    </cofactor>
</comment>
<keyword evidence="6" id="KW-0560">Oxidoreductase</keyword>
<dbReference type="PANTHER" id="PTHR11985">
    <property type="entry name" value="GLYCEROL-3-PHOSPHATE DEHYDROGENASE"/>
    <property type="match status" value="1"/>
</dbReference>
<dbReference type="AlphaFoldDB" id="A0A6I6K1Q3"/>
<dbReference type="GO" id="GO:0046168">
    <property type="term" value="P:glycerol-3-phosphate catabolic process"/>
    <property type="evidence" value="ECO:0007669"/>
    <property type="project" value="TreeGrafter"/>
</dbReference>
<dbReference type="Pfam" id="PF01266">
    <property type="entry name" value="DAO"/>
    <property type="match status" value="1"/>
</dbReference>
<dbReference type="KEGG" id="mcos:GM418_27780"/>
<feature type="domain" description="FAD dependent oxidoreductase" evidence="7">
    <location>
        <begin position="14"/>
        <end position="359"/>
    </location>
</feature>
<evidence type="ECO:0000259" key="7">
    <source>
        <dbReference type="Pfam" id="PF01266"/>
    </source>
</evidence>
<proteinExistence type="inferred from homology"/>
<dbReference type="SUPFAM" id="SSF51905">
    <property type="entry name" value="FAD/NAD(P)-binding domain"/>
    <property type="match status" value="1"/>
</dbReference>
<keyword evidence="10" id="KW-1185">Reference proteome</keyword>
<dbReference type="InterPro" id="IPR038299">
    <property type="entry name" value="DAO_C_sf"/>
</dbReference>
<evidence type="ECO:0000256" key="5">
    <source>
        <dbReference type="ARBA" id="ARBA00022827"/>
    </source>
</evidence>
<dbReference type="InterPro" id="IPR036188">
    <property type="entry name" value="FAD/NAD-bd_sf"/>
</dbReference>
<evidence type="ECO:0000256" key="6">
    <source>
        <dbReference type="ARBA" id="ARBA00023002"/>
    </source>
</evidence>
<gene>
    <name evidence="9" type="ORF">GM418_27780</name>
</gene>
<evidence type="ECO:0000256" key="3">
    <source>
        <dbReference type="ARBA" id="ARBA00022630"/>
    </source>
</evidence>
<organism evidence="9 10">
    <name type="scientific">Maribellus comscasis</name>
    <dbReference type="NCBI Taxonomy" id="2681766"/>
    <lineage>
        <taxon>Bacteria</taxon>
        <taxon>Pseudomonadati</taxon>
        <taxon>Bacteroidota</taxon>
        <taxon>Bacteroidia</taxon>
        <taxon>Marinilabiliales</taxon>
        <taxon>Prolixibacteraceae</taxon>
        <taxon>Maribellus</taxon>
    </lineage>
</organism>
<dbReference type="EMBL" id="CP046401">
    <property type="protein sequence ID" value="QGY47330.1"/>
    <property type="molecule type" value="Genomic_DNA"/>
</dbReference>
<dbReference type="Proteomes" id="UP000428260">
    <property type="component" value="Chromosome"/>
</dbReference>
<keyword evidence="3" id="KW-0285">Flavoprotein</keyword>
<feature type="domain" description="Alpha-glycerophosphate oxidase C-terminal" evidence="8">
    <location>
        <begin position="430"/>
        <end position="531"/>
    </location>
</feature>
<dbReference type="PANTHER" id="PTHR11985:SF35">
    <property type="entry name" value="ANAEROBIC GLYCEROL-3-PHOSPHATE DEHYDROGENASE SUBUNIT A"/>
    <property type="match status" value="1"/>
</dbReference>
<dbReference type="RefSeq" id="WP_158871095.1">
    <property type="nucleotide sequence ID" value="NZ_CP046401.1"/>
</dbReference>
<evidence type="ECO:0000313" key="9">
    <source>
        <dbReference type="EMBL" id="QGY47330.1"/>
    </source>
</evidence>
<dbReference type="InterPro" id="IPR006076">
    <property type="entry name" value="FAD-dep_OxRdtase"/>
</dbReference>
<comment type="similarity">
    <text evidence="2">Belongs to the FAD-dependent glycerol-3-phosphate dehydrogenase family.</text>
</comment>
<dbReference type="GO" id="GO:0004368">
    <property type="term" value="F:glycerol-3-phosphate dehydrogenase (quinone) activity"/>
    <property type="evidence" value="ECO:0007669"/>
    <property type="project" value="InterPro"/>
</dbReference>
<evidence type="ECO:0000256" key="2">
    <source>
        <dbReference type="ARBA" id="ARBA00007330"/>
    </source>
</evidence>
<dbReference type="Gene3D" id="3.50.50.60">
    <property type="entry name" value="FAD/NAD(P)-binding domain"/>
    <property type="match status" value="1"/>
</dbReference>
<dbReference type="Gene3D" id="1.10.8.870">
    <property type="entry name" value="Alpha-glycerophosphate oxidase, cap domain"/>
    <property type="match status" value="1"/>
</dbReference>
<dbReference type="InterPro" id="IPR000447">
    <property type="entry name" value="G3P_DH_FAD-dep"/>
</dbReference>
<evidence type="ECO:0000313" key="10">
    <source>
        <dbReference type="Proteomes" id="UP000428260"/>
    </source>
</evidence>
<keyword evidence="5" id="KW-0274">FAD</keyword>
<keyword evidence="4" id="KW-0319">Glycerol metabolism</keyword>
<dbReference type="PRINTS" id="PR01001">
    <property type="entry name" value="FADG3PDH"/>
</dbReference>
<dbReference type="Gene3D" id="3.30.9.10">
    <property type="entry name" value="D-Amino Acid Oxidase, subunit A, domain 2"/>
    <property type="match status" value="1"/>
</dbReference>
<evidence type="ECO:0000259" key="8">
    <source>
        <dbReference type="Pfam" id="PF16901"/>
    </source>
</evidence>